<comment type="subcellular location">
    <subcellularLocation>
        <location evidence="1 7">Nucleus</location>
    </subcellularLocation>
</comment>
<dbReference type="InterPro" id="IPR019680">
    <property type="entry name" value="Mediator_Med1"/>
</dbReference>
<feature type="region of interest" description="Disordered" evidence="8">
    <location>
        <begin position="352"/>
        <end position="374"/>
    </location>
</feature>
<dbReference type="EMBL" id="MU007012">
    <property type="protein sequence ID" value="KAF2435709.1"/>
    <property type="molecule type" value="Genomic_DNA"/>
</dbReference>
<feature type="compositionally biased region" description="Basic and acidic residues" evidence="8">
    <location>
        <begin position="355"/>
        <end position="366"/>
    </location>
</feature>
<evidence type="ECO:0000256" key="7">
    <source>
        <dbReference type="RuleBase" id="RU364059"/>
    </source>
</evidence>
<dbReference type="OrthoDB" id="5310959at2759"/>
<evidence type="ECO:0000259" key="9">
    <source>
        <dbReference type="Pfam" id="PF10744"/>
    </source>
</evidence>
<keyword evidence="3 7" id="KW-0805">Transcription regulation</keyword>
<feature type="domain" description="Mediator complex subunit Med1" evidence="9">
    <location>
        <begin position="152"/>
        <end position="585"/>
    </location>
</feature>
<dbReference type="Pfam" id="PF10744">
    <property type="entry name" value="Med1"/>
    <property type="match status" value="1"/>
</dbReference>
<evidence type="ECO:0000313" key="11">
    <source>
        <dbReference type="Proteomes" id="UP000800235"/>
    </source>
</evidence>
<feature type="region of interest" description="Disordered" evidence="8">
    <location>
        <begin position="1"/>
        <end position="93"/>
    </location>
</feature>
<dbReference type="Proteomes" id="UP000800235">
    <property type="component" value="Unassembled WGS sequence"/>
</dbReference>
<dbReference type="GO" id="GO:0016592">
    <property type="term" value="C:mediator complex"/>
    <property type="evidence" value="ECO:0007669"/>
    <property type="project" value="InterPro"/>
</dbReference>
<keyword evidence="6 7" id="KW-0539">Nucleus</keyword>
<reference evidence="10" key="1">
    <citation type="journal article" date="2020" name="Stud. Mycol.">
        <title>101 Dothideomycetes genomes: a test case for predicting lifestyles and emergence of pathogens.</title>
        <authorList>
            <person name="Haridas S."/>
            <person name="Albert R."/>
            <person name="Binder M."/>
            <person name="Bloem J."/>
            <person name="Labutti K."/>
            <person name="Salamov A."/>
            <person name="Andreopoulos B."/>
            <person name="Baker S."/>
            <person name="Barry K."/>
            <person name="Bills G."/>
            <person name="Bluhm B."/>
            <person name="Cannon C."/>
            <person name="Castanera R."/>
            <person name="Culley D."/>
            <person name="Daum C."/>
            <person name="Ezra D."/>
            <person name="Gonzalez J."/>
            <person name="Henrissat B."/>
            <person name="Kuo A."/>
            <person name="Liang C."/>
            <person name="Lipzen A."/>
            <person name="Lutzoni F."/>
            <person name="Magnuson J."/>
            <person name="Mondo S."/>
            <person name="Nolan M."/>
            <person name="Ohm R."/>
            <person name="Pangilinan J."/>
            <person name="Park H.-J."/>
            <person name="Ramirez L."/>
            <person name="Alfaro M."/>
            <person name="Sun H."/>
            <person name="Tritt A."/>
            <person name="Yoshinaga Y."/>
            <person name="Zwiers L.-H."/>
            <person name="Turgeon B."/>
            <person name="Goodwin S."/>
            <person name="Spatafora J."/>
            <person name="Crous P."/>
            <person name="Grigoriev I."/>
        </authorList>
    </citation>
    <scope>NUCLEOTIDE SEQUENCE</scope>
    <source>
        <strain evidence="10">CBS 130266</strain>
    </source>
</reference>
<accession>A0A9P4U2F1</accession>
<name>A0A9P4U2F1_9PEZI</name>
<feature type="compositionally biased region" description="Polar residues" evidence="8">
    <location>
        <begin position="46"/>
        <end position="83"/>
    </location>
</feature>
<evidence type="ECO:0000256" key="2">
    <source>
        <dbReference type="ARBA" id="ARBA00006210"/>
    </source>
</evidence>
<feature type="compositionally biased region" description="Low complexity" evidence="8">
    <location>
        <begin position="34"/>
        <end position="45"/>
    </location>
</feature>
<comment type="caution">
    <text evidence="10">The sequence shown here is derived from an EMBL/GenBank/DDBJ whole genome shotgun (WGS) entry which is preliminary data.</text>
</comment>
<keyword evidence="11" id="KW-1185">Reference proteome</keyword>
<gene>
    <name evidence="10" type="ORF">EJ08DRAFT_285945</name>
</gene>
<dbReference type="PANTHER" id="PTHR35041:SF4">
    <property type="entry name" value="MEDIATOR OF RNA POLYMERASE II TRANSCRIPTION SUBUNIT 1"/>
    <property type="match status" value="1"/>
</dbReference>
<protein>
    <recommendedName>
        <fullName evidence="7">Mediator of RNA polymerase II transcription subunit 1</fullName>
    </recommendedName>
    <alternativeName>
        <fullName evidence="7">Mediator complex subunit 1</fullName>
    </alternativeName>
</protein>
<sequence>MATPTPSSGNPHKHTNSVLHNAATPQPHLAAFTSPAPRSVPSPAAQRTQAGKSPFNASTHAPSSSTMMAQNHPSGGSSASNTKGLIGSSPAGMFNFDSPNNQMGLSLSNMGGLDNFGMGISMSGGLSGFGMAGGLSSTGRGTDEERRKRLEDVVAHIKARPGRITPANVKTLGERTGMFTEISRDTKESVDTISIAGGSVLIDVKFNAMKLIETASLEYPTSSEDVQKNEKSASRILKDSLSVPQGLSHITANLERFEKHLTKLAKLDKLNGPTAEQNFNCFEAITGVYTSLRKIFEHEKKIAMALLTTSRDDEEAAEREVMCKKSGRPVMNVRNEIGLKLEYWMQRRRVRRSKRSVDPDGDHNMDGTKAPEQNSFAGADAFSLSIECEASLPTMFPSARTSNAWVSDQIEKRSNEIGEAFGPTIDWLEPSPTYLLKPNAGDSDPMELEKLPNIRFTAKFDPPLLLPLQIATQLLTTVGASQETPNSTEPVAFFDTFLSHCDDPAHVVLSKESTRREYRTERTVIAGYQEGVESYMKHSNSLFVPKPEYARYMRELPFSHPRQLVELLPILRQYAFVTSLLGNSFSLTRPSPVVPTTNKSILPVDVKLTGCTKVAVIFPRLRTPPESPQSAPPEKEISLDSLLSHRLSEKRKGPIDPIPASISVTLDIHHNGDFIVLNQNLVTHINGNALTESVGSSVGGTPAIDQEQKVIQKLQSALDVCGDLGIWVEWVRKNASKLVG</sequence>
<evidence type="ECO:0000256" key="3">
    <source>
        <dbReference type="ARBA" id="ARBA00023015"/>
    </source>
</evidence>
<dbReference type="GO" id="GO:0003712">
    <property type="term" value="F:transcription coregulator activity"/>
    <property type="evidence" value="ECO:0007669"/>
    <property type="project" value="InterPro"/>
</dbReference>
<organism evidence="10 11">
    <name type="scientific">Tothia fuscella</name>
    <dbReference type="NCBI Taxonomy" id="1048955"/>
    <lineage>
        <taxon>Eukaryota</taxon>
        <taxon>Fungi</taxon>
        <taxon>Dikarya</taxon>
        <taxon>Ascomycota</taxon>
        <taxon>Pezizomycotina</taxon>
        <taxon>Dothideomycetes</taxon>
        <taxon>Pleosporomycetidae</taxon>
        <taxon>Venturiales</taxon>
        <taxon>Cylindrosympodiaceae</taxon>
        <taxon>Tothia</taxon>
    </lineage>
</organism>
<evidence type="ECO:0000256" key="6">
    <source>
        <dbReference type="ARBA" id="ARBA00023242"/>
    </source>
</evidence>
<evidence type="ECO:0000256" key="5">
    <source>
        <dbReference type="ARBA" id="ARBA00023163"/>
    </source>
</evidence>
<evidence type="ECO:0000256" key="1">
    <source>
        <dbReference type="ARBA" id="ARBA00004123"/>
    </source>
</evidence>
<feature type="compositionally biased region" description="Polar residues" evidence="8">
    <location>
        <begin position="1"/>
        <end position="10"/>
    </location>
</feature>
<comment type="function">
    <text evidence="7">Component of the Mediator complex, a coactivator involved in the regulated transcription of nearly all RNA polymerase II-dependent genes. Mediator functions as a bridge to convey information from gene-specific regulatory proteins to the basal RNA polymerase II transcription machinery. Mediator is recruited to promoters by direct interactions with regulatory proteins and serves as a scaffold for the assembly of a functional preinitiation complex with RNA polymerase II and the general transcription factors.</text>
</comment>
<dbReference type="GO" id="GO:0045944">
    <property type="term" value="P:positive regulation of transcription by RNA polymerase II"/>
    <property type="evidence" value="ECO:0007669"/>
    <property type="project" value="UniProtKB-ARBA"/>
</dbReference>
<evidence type="ECO:0000256" key="8">
    <source>
        <dbReference type="SAM" id="MobiDB-lite"/>
    </source>
</evidence>
<proteinExistence type="inferred from homology"/>
<keyword evidence="4 7" id="KW-0010">Activator</keyword>
<dbReference type="AlphaFoldDB" id="A0A9P4U2F1"/>
<evidence type="ECO:0000256" key="4">
    <source>
        <dbReference type="ARBA" id="ARBA00023159"/>
    </source>
</evidence>
<comment type="similarity">
    <text evidence="2 7">Belongs to the Mediator complex subunit 1 family.</text>
</comment>
<evidence type="ECO:0000313" key="10">
    <source>
        <dbReference type="EMBL" id="KAF2435709.1"/>
    </source>
</evidence>
<keyword evidence="5 7" id="KW-0804">Transcription</keyword>
<dbReference type="PANTHER" id="PTHR35041">
    <property type="entry name" value="MEDIATOR OF RNA POLYMERASE II TRANSCRIPTION SUBUNIT 1"/>
    <property type="match status" value="1"/>
</dbReference>